<dbReference type="GO" id="GO:0032259">
    <property type="term" value="P:methylation"/>
    <property type="evidence" value="ECO:0007669"/>
    <property type="project" value="UniProtKB-KW"/>
</dbReference>
<feature type="domain" description="Methyltransferase" evidence="4">
    <location>
        <begin position="46"/>
        <end position="139"/>
    </location>
</feature>
<dbReference type="STRING" id="112413.SAMN05421854_105527"/>
<reference evidence="5 6" key="1">
    <citation type="submission" date="2016-10" db="EMBL/GenBank/DDBJ databases">
        <authorList>
            <person name="de Groot N.N."/>
        </authorList>
    </citation>
    <scope>NUCLEOTIDE SEQUENCE [LARGE SCALE GENOMIC DNA]</scope>
    <source>
        <strain evidence="5 6">DSM 44637</strain>
    </source>
</reference>
<evidence type="ECO:0000313" key="5">
    <source>
        <dbReference type="EMBL" id="SFP52653.1"/>
    </source>
</evidence>
<keyword evidence="3" id="KW-0949">S-adenosyl-L-methionine</keyword>
<evidence type="ECO:0000313" key="6">
    <source>
        <dbReference type="Proteomes" id="UP000199137"/>
    </source>
</evidence>
<dbReference type="RefSeq" id="WP_093574467.1">
    <property type="nucleotide sequence ID" value="NZ_FOWC01000005.1"/>
</dbReference>
<evidence type="ECO:0000256" key="1">
    <source>
        <dbReference type="ARBA" id="ARBA00022603"/>
    </source>
</evidence>
<evidence type="ECO:0000256" key="3">
    <source>
        <dbReference type="ARBA" id="ARBA00022691"/>
    </source>
</evidence>
<gene>
    <name evidence="5" type="ORF">SAMN05421854_105527</name>
</gene>
<dbReference type="Gene3D" id="3.40.50.150">
    <property type="entry name" value="Vaccinia Virus protein VP39"/>
    <property type="match status" value="1"/>
</dbReference>
<dbReference type="Pfam" id="PF13649">
    <property type="entry name" value="Methyltransf_25"/>
    <property type="match status" value="1"/>
</dbReference>
<evidence type="ECO:0000256" key="2">
    <source>
        <dbReference type="ARBA" id="ARBA00022679"/>
    </source>
</evidence>
<dbReference type="SUPFAM" id="SSF53335">
    <property type="entry name" value="S-adenosyl-L-methionine-dependent methyltransferases"/>
    <property type="match status" value="1"/>
</dbReference>
<organism evidence="5 6">
    <name type="scientific">Amycolatopsis rubida</name>
    <dbReference type="NCBI Taxonomy" id="112413"/>
    <lineage>
        <taxon>Bacteria</taxon>
        <taxon>Bacillati</taxon>
        <taxon>Actinomycetota</taxon>
        <taxon>Actinomycetes</taxon>
        <taxon>Pseudonocardiales</taxon>
        <taxon>Pseudonocardiaceae</taxon>
        <taxon>Amycolatopsis</taxon>
    </lineage>
</organism>
<protein>
    <submittedName>
        <fullName evidence="5">Methyltransferase domain-containing protein</fullName>
    </submittedName>
</protein>
<sequence>MDVTDVDFEDMYQGNTPIGEKVPWDIAGPQPAVVALEADGGFRGEVLDIGCGLGENAMYLASRGHRVTGLDGAPTALARARETAAKRGLDVTFDQADATRLDGHEGRFDAVLDSALYHCLDEEQRHAYVAALVRATKPGARLNIFCFSDAVPANFPVPYRITEQNLRETVGNGWTISVLEPAVYTTAMSREGLVAAVSAVSEDEKPDPAALDALDVDEQGRVLVPMWRLAADRA</sequence>
<evidence type="ECO:0000259" key="4">
    <source>
        <dbReference type="Pfam" id="PF13649"/>
    </source>
</evidence>
<dbReference type="PANTHER" id="PTHR43464:SF19">
    <property type="entry name" value="UBIQUINONE BIOSYNTHESIS O-METHYLTRANSFERASE, MITOCHONDRIAL"/>
    <property type="match status" value="1"/>
</dbReference>
<dbReference type="AlphaFoldDB" id="A0A1I5R2A7"/>
<keyword evidence="1 5" id="KW-0489">Methyltransferase</keyword>
<dbReference type="EMBL" id="FOWC01000005">
    <property type="protein sequence ID" value="SFP52653.1"/>
    <property type="molecule type" value="Genomic_DNA"/>
</dbReference>
<dbReference type="Proteomes" id="UP000199137">
    <property type="component" value="Unassembled WGS sequence"/>
</dbReference>
<dbReference type="PANTHER" id="PTHR43464">
    <property type="entry name" value="METHYLTRANSFERASE"/>
    <property type="match status" value="1"/>
</dbReference>
<dbReference type="OrthoDB" id="3825914at2"/>
<accession>A0A1I5R2A7</accession>
<keyword evidence="2 5" id="KW-0808">Transferase</keyword>
<dbReference type="InterPro" id="IPR029063">
    <property type="entry name" value="SAM-dependent_MTases_sf"/>
</dbReference>
<dbReference type="GO" id="GO:0008168">
    <property type="term" value="F:methyltransferase activity"/>
    <property type="evidence" value="ECO:0007669"/>
    <property type="project" value="UniProtKB-KW"/>
</dbReference>
<proteinExistence type="predicted"/>
<dbReference type="InterPro" id="IPR041698">
    <property type="entry name" value="Methyltransf_25"/>
</dbReference>
<dbReference type="CDD" id="cd02440">
    <property type="entry name" value="AdoMet_MTases"/>
    <property type="match status" value="1"/>
</dbReference>
<name>A0A1I5R2A7_9PSEU</name>